<evidence type="ECO:0000313" key="1">
    <source>
        <dbReference type="EMBL" id="GGU41367.1"/>
    </source>
</evidence>
<name>A0ABQ2UK41_9ACTN</name>
<dbReference type="Proteomes" id="UP000654471">
    <property type="component" value="Unassembled WGS sequence"/>
</dbReference>
<sequence>MGAKKIVDESEVLRWFEENRTYDWMIETYEKKYGIETTRGMWATFRRRRGLDRRNVRDDELIPWKVKEEHRYAYPVLMLRAEARRKAGKELTPEDTKRLASWKADLKAEDVVVHYDPEHPDGWFYVPRTEGDAELIHPPATKTGNKAQD</sequence>
<protein>
    <recommendedName>
        <fullName evidence="3">Immunity repressor</fullName>
    </recommendedName>
</protein>
<reference evidence="2" key="1">
    <citation type="journal article" date="2019" name="Int. J. Syst. Evol. Microbiol.">
        <title>The Global Catalogue of Microorganisms (GCM) 10K type strain sequencing project: providing services to taxonomists for standard genome sequencing and annotation.</title>
        <authorList>
            <consortium name="The Broad Institute Genomics Platform"/>
            <consortium name="The Broad Institute Genome Sequencing Center for Infectious Disease"/>
            <person name="Wu L."/>
            <person name="Ma J."/>
        </authorList>
    </citation>
    <scope>NUCLEOTIDE SEQUENCE [LARGE SCALE GENOMIC DNA]</scope>
    <source>
        <strain evidence="2">JCM 3399</strain>
    </source>
</reference>
<evidence type="ECO:0008006" key="3">
    <source>
        <dbReference type="Google" id="ProtNLM"/>
    </source>
</evidence>
<comment type="caution">
    <text evidence="1">The sequence shown here is derived from an EMBL/GenBank/DDBJ whole genome shotgun (WGS) entry which is preliminary data.</text>
</comment>
<keyword evidence="2" id="KW-1185">Reference proteome</keyword>
<gene>
    <name evidence="1" type="ORF">GCM10010211_00410</name>
</gene>
<accession>A0ABQ2UK41</accession>
<dbReference type="RefSeq" id="WP_189295022.1">
    <property type="nucleotide sequence ID" value="NZ_BMRP01000001.1"/>
</dbReference>
<proteinExistence type="predicted"/>
<evidence type="ECO:0000313" key="2">
    <source>
        <dbReference type="Proteomes" id="UP000654471"/>
    </source>
</evidence>
<organism evidence="1 2">
    <name type="scientific">Streptomyces albospinus</name>
    <dbReference type="NCBI Taxonomy" id="285515"/>
    <lineage>
        <taxon>Bacteria</taxon>
        <taxon>Bacillati</taxon>
        <taxon>Actinomycetota</taxon>
        <taxon>Actinomycetes</taxon>
        <taxon>Kitasatosporales</taxon>
        <taxon>Streptomycetaceae</taxon>
        <taxon>Streptomyces</taxon>
    </lineage>
</organism>
<dbReference type="EMBL" id="BMRP01000001">
    <property type="protein sequence ID" value="GGU41367.1"/>
    <property type="molecule type" value="Genomic_DNA"/>
</dbReference>